<sequence length="58" mass="6619">MLKKQAAAIYTPDCASRRGLARLAPQPEQTQSCKKNGAWRHDRLRHDRLRLAPAAEQH</sequence>
<name>A0A392TVA8_9FABA</name>
<dbReference type="AlphaFoldDB" id="A0A392TVA8"/>
<evidence type="ECO:0000313" key="3">
    <source>
        <dbReference type="Proteomes" id="UP000265520"/>
    </source>
</evidence>
<proteinExistence type="predicted"/>
<reference evidence="2 3" key="1">
    <citation type="journal article" date="2018" name="Front. Plant Sci.">
        <title>Red Clover (Trifolium pratense) and Zigzag Clover (T. medium) - A Picture of Genomic Similarities and Differences.</title>
        <authorList>
            <person name="Dluhosova J."/>
            <person name="Istvanek J."/>
            <person name="Nedelnik J."/>
            <person name="Repkova J."/>
        </authorList>
    </citation>
    <scope>NUCLEOTIDE SEQUENCE [LARGE SCALE GENOMIC DNA]</scope>
    <source>
        <strain evidence="3">cv. 10/8</strain>
        <tissue evidence="2">Leaf</tissue>
    </source>
</reference>
<feature type="non-terminal residue" evidence="2">
    <location>
        <position position="58"/>
    </location>
</feature>
<keyword evidence="3" id="KW-1185">Reference proteome</keyword>
<dbReference type="Proteomes" id="UP000265520">
    <property type="component" value="Unassembled WGS sequence"/>
</dbReference>
<feature type="region of interest" description="Disordered" evidence="1">
    <location>
        <begin position="22"/>
        <end position="41"/>
    </location>
</feature>
<organism evidence="2 3">
    <name type="scientific">Trifolium medium</name>
    <dbReference type="NCBI Taxonomy" id="97028"/>
    <lineage>
        <taxon>Eukaryota</taxon>
        <taxon>Viridiplantae</taxon>
        <taxon>Streptophyta</taxon>
        <taxon>Embryophyta</taxon>
        <taxon>Tracheophyta</taxon>
        <taxon>Spermatophyta</taxon>
        <taxon>Magnoliopsida</taxon>
        <taxon>eudicotyledons</taxon>
        <taxon>Gunneridae</taxon>
        <taxon>Pentapetalae</taxon>
        <taxon>rosids</taxon>
        <taxon>fabids</taxon>
        <taxon>Fabales</taxon>
        <taxon>Fabaceae</taxon>
        <taxon>Papilionoideae</taxon>
        <taxon>50 kb inversion clade</taxon>
        <taxon>NPAAA clade</taxon>
        <taxon>Hologalegina</taxon>
        <taxon>IRL clade</taxon>
        <taxon>Trifolieae</taxon>
        <taxon>Trifolium</taxon>
    </lineage>
</organism>
<comment type="caution">
    <text evidence="2">The sequence shown here is derived from an EMBL/GenBank/DDBJ whole genome shotgun (WGS) entry which is preliminary data.</text>
</comment>
<evidence type="ECO:0000313" key="2">
    <source>
        <dbReference type="EMBL" id="MCI64220.1"/>
    </source>
</evidence>
<protein>
    <submittedName>
        <fullName evidence="2">Uncharacterized protein</fullName>
    </submittedName>
</protein>
<evidence type="ECO:0000256" key="1">
    <source>
        <dbReference type="SAM" id="MobiDB-lite"/>
    </source>
</evidence>
<accession>A0A392TVA8</accession>
<dbReference type="EMBL" id="LXQA010651297">
    <property type="protein sequence ID" value="MCI64220.1"/>
    <property type="molecule type" value="Genomic_DNA"/>
</dbReference>